<organism evidence="1 2">
    <name type="scientific">Salinimonas iocasae</name>
    <dbReference type="NCBI Taxonomy" id="2572577"/>
    <lineage>
        <taxon>Bacteria</taxon>
        <taxon>Pseudomonadati</taxon>
        <taxon>Pseudomonadota</taxon>
        <taxon>Gammaproteobacteria</taxon>
        <taxon>Alteromonadales</taxon>
        <taxon>Alteromonadaceae</taxon>
        <taxon>Alteromonas/Salinimonas group</taxon>
        <taxon>Salinimonas</taxon>
    </lineage>
</organism>
<dbReference type="RefSeq" id="WP_139756473.1">
    <property type="nucleotide sequence ID" value="NZ_CP039852.1"/>
</dbReference>
<accession>A0A5B7YGU5</accession>
<protein>
    <recommendedName>
        <fullName evidence="3">STAS/SEC14 domain-containing protein</fullName>
    </recommendedName>
</protein>
<sequence length="133" mass="15532">MFEAHGSFKATIHKNVLLVDIIGPWNLETAIEYQHFIEEITAPLVGSPWAMITDLYDWELYTPDCYPIIHQLVNKCIENGLQREAVVSPEKSVKRRPFQVDRAQYPQFTRSFFTQYDQARQWLAGQNFIAPEN</sequence>
<evidence type="ECO:0008006" key="3">
    <source>
        <dbReference type="Google" id="ProtNLM"/>
    </source>
</evidence>
<dbReference type="OrthoDB" id="5768127at2"/>
<dbReference type="Proteomes" id="UP000304912">
    <property type="component" value="Chromosome"/>
</dbReference>
<name>A0A5B7YGU5_9ALTE</name>
<keyword evidence="2" id="KW-1185">Reference proteome</keyword>
<reference evidence="1 2" key="1">
    <citation type="submission" date="2019-04" db="EMBL/GenBank/DDBJ databases">
        <title>Salinimonas iocasae sp. nov., a halophilic bacterium isolated from the outer tube casing of tubeworms in Okinawa Trough.</title>
        <authorList>
            <person name="Zhang H."/>
            <person name="Wang H."/>
            <person name="Li C."/>
        </authorList>
    </citation>
    <scope>NUCLEOTIDE SEQUENCE [LARGE SCALE GENOMIC DNA]</scope>
    <source>
        <strain evidence="1 2">KX18D6</strain>
    </source>
</reference>
<dbReference type="EMBL" id="CP039852">
    <property type="protein sequence ID" value="QCZ93729.1"/>
    <property type="molecule type" value="Genomic_DNA"/>
</dbReference>
<dbReference type="KEGG" id="salk:FBQ74_09590"/>
<gene>
    <name evidence="1" type="ORF">FBQ74_09590</name>
</gene>
<proteinExistence type="predicted"/>
<evidence type="ECO:0000313" key="2">
    <source>
        <dbReference type="Proteomes" id="UP000304912"/>
    </source>
</evidence>
<evidence type="ECO:0000313" key="1">
    <source>
        <dbReference type="EMBL" id="QCZ93729.1"/>
    </source>
</evidence>
<dbReference type="AlphaFoldDB" id="A0A5B7YGU5"/>